<dbReference type="InterPro" id="IPR014140">
    <property type="entry name" value="DNA_helicase_suAddB"/>
</dbReference>
<dbReference type="Pfam" id="PF12705">
    <property type="entry name" value="PDDEXK_1"/>
    <property type="match status" value="1"/>
</dbReference>
<dbReference type="InterPro" id="IPR014017">
    <property type="entry name" value="DNA_helicase_UvrD-like_C"/>
</dbReference>
<dbReference type="EMBL" id="DVNH01000010">
    <property type="protein sequence ID" value="HIU51196.1"/>
    <property type="molecule type" value="Genomic_DNA"/>
</dbReference>
<keyword evidence="6" id="KW-0378">Hydrolase</keyword>
<dbReference type="GO" id="GO:0005524">
    <property type="term" value="F:ATP binding"/>
    <property type="evidence" value="ECO:0007669"/>
    <property type="project" value="UniProtKB-KW"/>
</dbReference>
<dbReference type="GO" id="GO:0003677">
    <property type="term" value="F:DNA binding"/>
    <property type="evidence" value="ECO:0007669"/>
    <property type="project" value="UniProtKB-KW"/>
</dbReference>
<keyword evidence="10" id="KW-0408">Iron</keyword>
<protein>
    <submittedName>
        <fullName evidence="15">Helicase-exonuclease AddAB subunit AddB</fullName>
    </submittedName>
</protein>
<feature type="domain" description="UvrD-like helicase C-terminal" evidence="14">
    <location>
        <begin position="191"/>
        <end position="491"/>
    </location>
</feature>
<keyword evidence="8" id="KW-0269">Exonuclease</keyword>
<dbReference type="GO" id="GO:0004527">
    <property type="term" value="F:exonuclease activity"/>
    <property type="evidence" value="ECO:0007669"/>
    <property type="project" value="UniProtKB-KW"/>
</dbReference>
<dbReference type="Proteomes" id="UP000824093">
    <property type="component" value="Unassembled WGS sequence"/>
</dbReference>
<dbReference type="GO" id="GO:0004386">
    <property type="term" value="F:helicase activity"/>
    <property type="evidence" value="ECO:0007669"/>
    <property type="project" value="UniProtKB-KW"/>
</dbReference>
<proteinExistence type="predicted"/>
<evidence type="ECO:0000256" key="13">
    <source>
        <dbReference type="ARBA" id="ARBA00023204"/>
    </source>
</evidence>
<keyword evidence="11" id="KW-0411">Iron-sulfur</keyword>
<organism evidence="15 16">
    <name type="scientific">Candidatus Merdicola faecigallinarum</name>
    <dbReference type="NCBI Taxonomy" id="2840862"/>
    <lineage>
        <taxon>Bacteria</taxon>
        <taxon>Bacillati</taxon>
        <taxon>Bacillota</taxon>
        <taxon>Clostridia</taxon>
        <taxon>Candidatus Merdicola</taxon>
    </lineage>
</organism>
<comment type="caution">
    <text evidence="15">The sequence shown here is derived from an EMBL/GenBank/DDBJ whole genome shotgun (WGS) entry which is preliminary data.</text>
</comment>
<keyword evidence="9" id="KW-0067">ATP-binding</keyword>
<dbReference type="GO" id="GO:0000724">
    <property type="term" value="P:double-strand break repair via homologous recombination"/>
    <property type="evidence" value="ECO:0007669"/>
    <property type="project" value="InterPro"/>
</dbReference>
<keyword evidence="12" id="KW-0238">DNA-binding</keyword>
<keyword evidence="1" id="KW-0004">4Fe-4S</keyword>
<gene>
    <name evidence="15" type="primary">addB</name>
    <name evidence="15" type="ORF">IAB70_01005</name>
</gene>
<dbReference type="GO" id="GO:0046872">
    <property type="term" value="F:metal ion binding"/>
    <property type="evidence" value="ECO:0007669"/>
    <property type="project" value="UniProtKB-KW"/>
</dbReference>
<evidence type="ECO:0000256" key="9">
    <source>
        <dbReference type="ARBA" id="ARBA00022840"/>
    </source>
</evidence>
<reference evidence="15" key="1">
    <citation type="submission" date="2020-10" db="EMBL/GenBank/DDBJ databases">
        <authorList>
            <person name="Gilroy R."/>
        </authorList>
    </citation>
    <scope>NUCLEOTIDE SEQUENCE</scope>
    <source>
        <strain evidence="15">CHK195-15760</strain>
    </source>
</reference>
<dbReference type="InterPro" id="IPR027417">
    <property type="entry name" value="P-loop_NTPase"/>
</dbReference>
<evidence type="ECO:0000313" key="16">
    <source>
        <dbReference type="Proteomes" id="UP000824093"/>
    </source>
</evidence>
<dbReference type="InterPro" id="IPR038726">
    <property type="entry name" value="PDDEXK_AddAB-type"/>
</dbReference>
<keyword evidence="2" id="KW-0540">Nuclease</keyword>
<dbReference type="Gene3D" id="6.10.140.1030">
    <property type="match status" value="1"/>
</dbReference>
<reference evidence="15" key="2">
    <citation type="journal article" date="2021" name="PeerJ">
        <title>Extensive microbial diversity within the chicken gut microbiome revealed by metagenomics and culture.</title>
        <authorList>
            <person name="Gilroy R."/>
            <person name="Ravi A."/>
            <person name="Getino M."/>
            <person name="Pursley I."/>
            <person name="Horton D.L."/>
            <person name="Alikhan N.F."/>
            <person name="Baker D."/>
            <person name="Gharbi K."/>
            <person name="Hall N."/>
            <person name="Watson M."/>
            <person name="Adriaenssens E.M."/>
            <person name="Foster-Nyarko E."/>
            <person name="Jarju S."/>
            <person name="Secka A."/>
            <person name="Antonio M."/>
            <person name="Oren A."/>
            <person name="Chaudhuri R.R."/>
            <person name="La Ragione R."/>
            <person name="Hildebrand F."/>
            <person name="Pallen M.J."/>
        </authorList>
    </citation>
    <scope>NUCLEOTIDE SEQUENCE</scope>
    <source>
        <strain evidence="15">CHK195-15760</strain>
    </source>
</reference>
<keyword evidence="13" id="KW-0234">DNA repair</keyword>
<dbReference type="PANTHER" id="PTHR30591:SF1">
    <property type="entry name" value="RECBCD ENZYME SUBUNIT RECC"/>
    <property type="match status" value="1"/>
</dbReference>
<evidence type="ECO:0000256" key="1">
    <source>
        <dbReference type="ARBA" id="ARBA00022485"/>
    </source>
</evidence>
<evidence type="ECO:0000256" key="4">
    <source>
        <dbReference type="ARBA" id="ARBA00022741"/>
    </source>
</evidence>
<dbReference type="NCBIfam" id="TIGR02773">
    <property type="entry name" value="addB_Gpos"/>
    <property type="match status" value="1"/>
</dbReference>
<sequence length="1045" mass="122297">MAKRTNLSKCGKAMMIFDLLNAKKKELKFLGKTNENIDLIARSITEFKKHGIKIEEIEKEIKTVKDPALKMKLEDMLCLYQGFQKKIQDNYIDENDVLTILAQNIEGSKEFQDSIIYIDEFAGFTKQEYDIIQKLLKQAKEVTITVNTDSLEESVIPDTDLFYPNKVTVGRLREMLIKNGVKENKPIYLGKAYRYHSKELEHLEKNLYQNKIEKYPNEVEDIHLFLANNPYTEVEKIAEEIIFLVKEKKYRYRDISIITKQLEQYASLIKGIFEKYHIPVFIDEKKELNQNIIVKYILSILEIFSKNWSYESVFQYLKSGFSNLEEEDIYRLENYCIRWGIKGNKWYKQDWNYGIITEDDKKQVEWLNELRRNITYPLLKFYQSVQEQKNVKQITKILYEFLKEEGIEQKVKNKVENLQQGGLLELANEYEASFEIIISVLDEMVLVFGEEQITFEKYMEYLKIGLKNSGLGKIPAMQDSVTVGDAERSRSHKVKAIFIIGLNDGVFPSNKQEEGFFNDQDREILKQDGVELAKGSLEQLYDDQFNIYKAFSTAEEKLYLSYPSSDQEGKSLRISMMISKVKKMFPKIKEESDMISDSNEILVKETAFEKLIQKLREKKEGKEIEPIWYEIYQYYSKKEGWKEKLETSIQGLEYTNKPQTIEKELITKLYGNTLHTTISRLEQYRSCAFSFYLKYGLKISEKKTFKIQSLDTGSFMHEVIDTFFTQLREENKKITDLTEESLKDMVSKIVEEKLGLSKNDIFHSTPKFKVLTNRLKRVIMQAMKYIIESLKDTDFYVIENEVEFKKGSSYPPIQLELENGKKVEITGKIDRIDLGKNAEGNYIRIIDYKSAVKNIDLNEVMAGLQIQLLTYLDAACKEDEIPAGVLYFQLIDPIIKANKSMTEEEIKAEIQKRFKMNGLILADVNVVKMMDKTLESGASKKIPAYIDKEGNLSKSKSSAVTKEQFYLLQKYIKKTMKEISLEIMSGKIDLNPYYNPKNKRVPCEYCEYRSVCQFKRGFCENDYHYLTNFSQSEVLEKIKNSIENS</sequence>
<dbReference type="SUPFAM" id="SSF52540">
    <property type="entry name" value="P-loop containing nucleoside triphosphate hydrolases"/>
    <property type="match status" value="1"/>
</dbReference>
<evidence type="ECO:0000256" key="12">
    <source>
        <dbReference type="ARBA" id="ARBA00023125"/>
    </source>
</evidence>
<dbReference type="PANTHER" id="PTHR30591">
    <property type="entry name" value="RECBCD ENZYME SUBUNIT RECC"/>
    <property type="match status" value="1"/>
</dbReference>
<evidence type="ECO:0000256" key="8">
    <source>
        <dbReference type="ARBA" id="ARBA00022839"/>
    </source>
</evidence>
<keyword evidence="3" id="KW-0479">Metal-binding</keyword>
<dbReference type="PROSITE" id="PS51217">
    <property type="entry name" value="UVRD_HELICASE_CTER"/>
    <property type="match status" value="1"/>
</dbReference>
<evidence type="ECO:0000256" key="10">
    <source>
        <dbReference type="ARBA" id="ARBA00023004"/>
    </source>
</evidence>
<evidence type="ECO:0000256" key="2">
    <source>
        <dbReference type="ARBA" id="ARBA00022722"/>
    </source>
</evidence>
<keyword evidence="4" id="KW-0547">Nucleotide-binding</keyword>
<name>A0A9D1M052_9FIRM</name>
<dbReference type="Gene3D" id="3.40.50.300">
    <property type="entry name" value="P-loop containing nucleotide triphosphate hydrolases"/>
    <property type="match status" value="3"/>
</dbReference>
<evidence type="ECO:0000313" key="15">
    <source>
        <dbReference type="EMBL" id="HIU51196.1"/>
    </source>
</evidence>
<keyword evidence="5" id="KW-0227">DNA damage</keyword>
<evidence type="ECO:0000259" key="14">
    <source>
        <dbReference type="PROSITE" id="PS51217"/>
    </source>
</evidence>
<dbReference type="InterPro" id="IPR049035">
    <property type="entry name" value="ADDB_N"/>
</dbReference>
<evidence type="ECO:0000256" key="5">
    <source>
        <dbReference type="ARBA" id="ARBA00022763"/>
    </source>
</evidence>
<evidence type="ECO:0000256" key="6">
    <source>
        <dbReference type="ARBA" id="ARBA00022801"/>
    </source>
</evidence>
<dbReference type="Pfam" id="PF21445">
    <property type="entry name" value="ADDB_N"/>
    <property type="match status" value="1"/>
</dbReference>
<dbReference type="AlphaFoldDB" id="A0A9D1M052"/>
<dbReference type="GO" id="GO:0051539">
    <property type="term" value="F:4 iron, 4 sulfur cluster binding"/>
    <property type="evidence" value="ECO:0007669"/>
    <property type="project" value="UniProtKB-KW"/>
</dbReference>
<accession>A0A9D1M052</accession>
<evidence type="ECO:0000256" key="11">
    <source>
        <dbReference type="ARBA" id="ARBA00023014"/>
    </source>
</evidence>
<evidence type="ECO:0000256" key="3">
    <source>
        <dbReference type="ARBA" id="ARBA00022723"/>
    </source>
</evidence>
<keyword evidence="7 15" id="KW-0347">Helicase</keyword>
<evidence type="ECO:0000256" key="7">
    <source>
        <dbReference type="ARBA" id="ARBA00022806"/>
    </source>
</evidence>